<keyword evidence="9 10" id="KW-0998">Cell outer membrane</keyword>
<dbReference type="EMBL" id="LSDK01000075">
    <property type="protein sequence ID" value="KXB76210.1"/>
    <property type="molecule type" value="Genomic_DNA"/>
</dbReference>
<dbReference type="STRING" id="322095.HMPREF3185_01051"/>
<evidence type="ECO:0000256" key="2">
    <source>
        <dbReference type="ARBA" id="ARBA00022448"/>
    </source>
</evidence>
<keyword evidence="2 10" id="KW-0813">Transport</keyword>
<accession>A0A134B8J8</accession>
<dbReference type="SUPFAM" id="SSF56935">
    <property type="entry name" value="Porins"/>
    <property type="match status" value="1"/>
</dbReference>
<protein>
    <submittedName>
        <fullName evidence="15">TonB-dependent receptor</fullName>
    </submittedName>
</protein>
<dbReference type="InterPro" id="IPR037066">
    <property type="entry name" value="Plug_dom_sf"/>
</dbReference>
<dbReference type="InterPro" id="IPR000531">
    <property type="entry name" value="Beta-barrel_TonB"/>
</dbReference>
<keyword evidence="3 10" id="KW-1134">Transmembrane beta strand</keyword>
<feature type="signal peptide" evidence="12">
    <location>
        <begin position="1"/>
        <end position="26"/>
    </location>
</feature>
<evidence type="ECO:0000313" key="16">
    <source>
        <dbReference type="Proteomes" id="UP000070224"/>
    </source>
</evidence>
<evidence type="ECO:0000256" key="3">
    <source>
        <dbReference type="ARBA" id="ARBA00022452"/>
    </source>
</evidence>
<dbReference type="AlphaFoldDB" id="A0A134B8J8"/>
<evidence type="ECO:0000256" key="9">
    <source>
        <dbReference type="ARBA" id="ARBA00023237"/>
    </source>
</evidence>
<comment type="similarity">
    <text evidence="10 11">Belongs to the TonB-dependent receptor family.</text>
</comment>
<keyword evidence="8 15" id="KW-0675">Receptor</keyword>
<evidence type="ECO:0000256" key="4">
    <source>
        <dbReference type="ARBA" id="ARBA00022692"/>
    </source>
</evidence>
<dbReference type="GO" id="GO:0009279">
    <property type="term" value="C:cell outer membrane"/>
    <property type="evidence" value="ECO:0007669"/>
    <property type="project" value="UniProtKB-SubCell"/>
</dbReference>
<evidence type="ECO:0000256" key="5">
    <source>
        <dbReference type="ARBA" id="ARBA00022729"/>
    </source>
</evidence>
<dbReference type="RefSeq" id="WP_082713160.1">
    <property type="nucleotide sequence ID" value="NZ_KQ960446.1"/>
</dbReference>
<proteinExistence type="inferred from homology"/>
<dbReference type="PANTHER" id="PTHR30069">
    <property type="entry name" value="TONB-DEPENDENT OUTER MEMBRANE RECEPTOR"/>
    <property type="match status" value="1"/>
</dbReference>
<feature type="domain" description="TonB-dependent receptor-like beta-barrel" evidence="13">
    <location>
        <begin position="208"/>
        <end position="645"/>
    </location>
</feature>
<evidence type="ECO:0000259" key="13">
    <source>
        <dbReference type="Pfam" id="PF00593"/>
    </source>
</evidence>
<evidence type="ECO:0000256" key="8">
    <source>
        <dbReference type="ARBA" id="ARBA00023170"/>
    </source>
</evidence>
<sequence>MKLHHSRQRALLLLCLLLLPLTKAWAAGHIDSIHVLEGVVVTERLIPKDVIPAQVLGGRDLQRLSAVSVADALRYFAGVQIKDYGGIGGLKTVNVRSMGSQHVGVFYDGLQLGNAQNGQIDLGRFSLDNMETVSIYNGQRSTILQPAKSFSSAAALYMTTRRPTFATQRKTNLKAALKAGSFSTINPSLLYEQRLSPTLDLSMSGEYLYTSGRYRFTYKKKDGYDTTSVRHNGDVHSLRLETGLFGRLDEGEWRAKAYLYRSERGYPGAFVREEPGKFKHEDRQWDTDVMAQGTLRKTFGQYTLLANAKYAYDYLHYLSDPRLDVTTMYVNNHYHQHEGYLSTAHQLSLGDDWRVALASDAQYNSLTADLYAFAYPTRLTLLTAAAADYSHGGLKAQASLLHTYVHDWTKAKDGQAPEKSEWTPTLIASYKPLSQHDLSLRGFYKRIFRMPTFNDLYYTFIGNKYLRPEYTTQYDLGVVYTKAFQRGALRRMEVQADGYLNYVDDKIIAMPTSNQFQWTMVNLGHVRIRGIDLALETQWLLGAVTASTRLTYTYQKAQDLTDPSDSYYGGQIPYIPWHSGSAIVTLGWRGWELNYSFIYTGERYDASANIRENYIRPWYTSDLTLSRPFSLRGHSLRLTAEVSNIFDQQYEVVRSYPMPGAHAKIKIEYTL</sequence>
<evidence type="ECO:0000259" key="14">
    <source>
        <dbReference type="Pfam" id="PF07715"/>
    </source>
</evidence>
<dbReference type="Pfam" id="PF00593">
    <property type="entry name" value="TonB_dep_Rec_b-barrel"/>
    <property type="match status" value="1"/>
</dbReference>
<name>A0A134B8J8_9PORP</name>
<feature type="domain" description="TonB-dependent receptor plug" evidence="14">
    <location>
        <begin position="52"/>
        <end position="144"/>
    </location>
</feature>
<evidence type="ECO:0000256" key="11">
    <source>
        <dbReference type="RuleBase" id="RU003357"/>
    </source>
</evidence>
<dbReference type="Proteomes" id="UP000070224">
    <property type="component" value="Unassembled WGS sequence"/>
</dbReference>
<comment type="subcellular location">
    <subcellularLocation>
        <location evidence="1 10">Cell outer membrane</location>
        <topology evidence="1 10">Multi-pass membrane protein</topology>
    </subcellularLocation>
</comment>
<evidence type="ECO:0000256" key="7">
    <source>
        <dbReference type="ARBA" id="ARBA00023136"/>
    </source>
</evidence>
<comment type="caution">
    <text evidence="15">The sequence shown here is derived from an EMBL/GenBank/DDBJ whole genome shotgun (WGS) entry which is preliminary data.</text>
</comment>
<dbReference type="PROSITE" id="PS52016">
    <property type="entry name" value="TONB_DEPENDENT_REC_3"/>
    <property type="match status" value="1"/>
</dbReference>
<dbReference type="InterPro" id="IPR036942">
    <property type="entry name" value="Beta-barrel_TonB_sf"/>
</dbReference>
<evidence type="ECO:0000256" key="12">
    <source>
        <dbReference type="SAM" id="SignalP"/>
    </source>
</evidence>
<dbReference type="InterPro" id="IPR012910">
    <property type="entry name" value="Plug_dom"/>
</dbReference>
<evidence type="ECO:0000313" key="15">
    <source>
        <dbReference type="EMBL" id="KXB76210.1"/>
    </source>
</evidence>
<keyword evidence="4 10" id="KW-0812">Transmembrane</keyword>
<dbReference type="Pfam" id="PF07715">
    <property type="entry name" value="Plug"/>
    <property type="match status" value="1"/>
</dbReference>
<feature type="chain" id="PRO_5007462220" evidence="12">
    <location>
        <begin position="27"/>
        <end position="671"/>
    </location>
</feature>
<dbReference type="InterPro" id="IPR039426">
    <property type="entry name" value="TonB-dep_rcpt-like"/>
</dbReference>
<evidence type="ECO:0000256" key="1">
    <source>
        <dbReference type="ARBA" id="ARBA00004571"/>
    </source>
</evidence>
<dbReference type="Gene3D" id="2.170.130.10">
    <property type="entry name" value="TonB-dependent receptor, plug domain"/>
    <property type="match status" value="1"/>
</dbReference>
<dbReference type="PATRIC" id="fig|322095.3.peg.1038"/>
<keyword evidence="7 10" id="KW-0472">Membrane</keyword>
<evidence type="ECO:0000256" key="6">
    <source>
        <dbReference type="ARBA" id="ARBA00023077"/>
    </source>
</evidence>
<dbReference type="GO" id="GO:0015344">
    <property type="term" value="F:siderophore uptake transmembrane transporter activity"/>
    <property type="evidence" value="ECO:0007669"/>
    <property type="project" value="TreeGrafter"/>
</dbReference>
<organism evidence="15 16">
    <name type="scientific">Porphyromonas somerae</name>
    <dbReference type="NCBI Taxonomy" id="322095"/>
    <lineage>
        <taxon>Bacteria</taxon>
        <taxon>Pseudomonadati</taxon>
        <taxon>Bacteroidota</taxon>
        <taxon>Bacteroidia</taxon>
        <taxon>Bacteroidales</taxon>
        <taxon>Porphyromonadaceae</taxon>
        <taxon>Porphyromonas</taxon>
    </lineage>
</organism>
<gene>
    <name evidence="15" type="ORF">HMPREF3185_01051</name>
</gene>
<dbReference type="Gene3D" id="2.40.170.20">
    <property type="entry name" value="TonB-dependent receptor, beta-barrel domain"/>
    <property type="match status" value="1"/>
</dbReference>
<dbReference type="GO" id="GO:0044718">
    <property type="term" value="P:siderophore transmembrane transport"/>
    <property type="evidence" value="ECO:0007669"/>
    <property type="project" value="TreeGrafter"/>
</dbReference>
<dbReference type="PANTHER" id="PTHR30069:SF29">
    <property type="entry name" value="HEMOGLOBIN AND HEMOGLOBIN-HAPTOGLOBIN-BINDING PROTEIN 1-RELATED"/>
    <property type="match status" value="1"/>
</dbReference>
<reference evidence="16" key="1">
    <citation type="submission" date="2016-01" db="EMBL/GenBank/DDBJ databases">
        <authorList>
            <person name="Mitreva M."/>
            <person name="Pepin K.H."/>
            <person name="Mihindukulasuriya K.A."/>
            <person name="Fulton R."/>
            <person name="Fronick C."/>
            <person name="O'Laughlin M."/>
            <person name="Miner T."/>
            <person name="Herter B."/>
            <person name="Rosa B.A."/>
            <person name="Cordes M."/>
            <person name="Tomlinson C."/>
            <person name="Wollam A."/>
            <person name="Palsikar V.B."/>
            <person name="Mardis E.R."/>
            <person name="Wilson R.K."/>
        </authorList>
    </citation>
    <scope>NUCLEOTIDE SEQUENCE [LARGE SCALE GENOMIC DNA]</scope>
    <source>
        <strain evidence="16">KA00683</strain>
    </source>
</reference>
<keyword evidence="16" id="KW-1185">Reference proteome</keyword>
<evidence type="ECO:0000256" key="10">
    <source>
        <dbReference type="PROSITE-ProRule" id="PRU01360"/>
    </source>
</evidence>
<keyword evidence="5 12" id="KW-0732">Signal</keyword>
<keyword evidence="6 11" id="KW-0798">TonB box</keyword>